<dbReference type="NCBIfam" id="TIGR01511">
    <property type="entry name" value="ATPase-IB1_Cu"/>
    <property type="match status" value="1"/>
</dbReference>
<dbReference type="GO" id="GO:0043682">
    <property type="term" value="F:P-type divalent copper transporter activity"/>
    <property type="evidence" value="ECO:0007669"/>
    <property type="project" value="TreeGrafter"/>
</dbReference>
<proteinExistence type="inferred from homology"/>
<evidence type="ECO:0000256" key="22">
    <source>
        <dbReference type="SAM" id="MobiDB-lite"/>
    </source>
</evidence>
<feature type="transmembrane region" description="Helical" evidence="21">
    <location>
        <begin position="447"/>
        <end position="468"/>
    </location>
</feature>
<dbReference type="Proteomes" id="UP000075025">
    <property type="component" value="Unassembled WGS sequence"/>
</dbReference>
<evidence type="ECO:0000256" key="18">
    <source>
        <dbReference type="ARBA" id="ARBA00049289"/>
    </source>
</evidence>
<dbReference type="InterPro" id="IPR044492">
    <property type="entry name" value="P_typ_ATPase_HD_dom"/>
</dbReference>
<evidence type="ECO:0000256" key="11">
    <source>
        <dbReference type="ARBA" id="ARBA00022840"/>
    </source>
</evidence>
<comment type="caution">
    <text evidence="24">The sequence shown here is derived from an EMBL/GenBank/DDBJ whole genome shotgun (WGS) entry which is preliminary data.</text>
</comment>
<keyword evidence="4" id="KW-0813">Transport</keyword>
<evidence type="ECO:0000256" key="7">
    <source>
        <dbReference type="ARBA" id="ARBA00022692"/>
    </source>
</evidence>
<feature type="domain" description="HMA" evidence="23">
    <location>
        <begin position="15"/>
        <end position="79"/>
    </location>
</feature>
<dbReference type="RefSeq" id="WP_058623455.1">
    <property type="nucleotide sequence ID" value="NZ_LDRT01000044.1"/>
</dbReference>
<feature type="transmembrane region" description="Helical" evidence="21">
    <location>
        <begin position="789"/>
        <end position="806"/>
    </location>
</feature>
<keyword evidence="7 21" id="KW-0812">Transmembrane</keyword>
<dbReference type="CDD" id="cd00371">
    <property type="entry name" value="HMA"/>
    <property type="match status" value="1"/>
</dbReference>
<protein>
    <recommendedName>
        <fullName evidence="20">Cation-transporting P-type ATPase B</fullName>
        <ecNumber evidence="3">7.2.2.8</ecNumber>
    </recommendedName>
</protein>
<dbReference type="Pfam" id="PF00702">
    <property type="entry name" value="Hydrolase"/>
    <property type="match status" value="1"/>
</dbReference>
<evidence type="ECO:0000313" key="25">
    <source>
        <dbReference type="Proteomes" id="UP000075025"/>
    </source>
</evidence>
<keyword evidence="15" id="KW-0186">Copper</keyword>
<dbReference type="FunFam" id="3.30.70.100:FF:000005">
    <property type="entry name" value="Copper-exporting P-type ATPase A"/>
    <property type="match status" value="1"/>
</dbReference>
<evidence type="ECO:0000256" key="12">
    <source>
        <dbReference type="ARBA" id="ARBA00022842"/>
    </source>
</evidence>
<evidence type="ECO:0000256" key="1">
    <source>
        <dbReference type="ARBA" id="ARBA00004651"/>
    </source>
</evidence>
<evidence type="ECO:0000313" key="24">
    <source>
        <dbReference type="EMBL" id="KTR94952.1"/>
    </source>
</evidence>
<dbReference type="GO" id="GO:0005507">
    <property type="term" value="F:copper ion binding"/>
    <property type="evidence" value="ECO:0007669"/>
    <property type="project" value="TreeGrafter"/>
</dbReference>
<dbReference type="InterPro" id="IPR023299">
    <property type="entry name" value="ATPase_P-typ_cyto_dom_N"/>
</dbReference>
<gene>
    <name evidence="24" type="ORF">NS220_07510</name>
</gene>
<dbReference type="InterPro" id="IPR036163">
    <property type="entry name" value="HMA_dom_sf"/>
</dbReference>
<evidence type="ECO:0000256" key="13">
    <source>
        <dbReference type="ARBA" id="ARBA00022967"/>
    </source>
</evidence>
<dbReference type="Gene3D" id="3.30.70.100">
    <property type="match status" value="1"/>
</dbReference>
<dbReference type="GO" id="GO:0005886">
    <property type="term" value="C:plasma membrane"/>
    <property type="evidence" value="ECO:0007669"/>
    <property type="project" value="UniProtKB-SubCell"/>
</dbReference>
<keyword evidence="12" id="KW-0460">Magnesium</keyword>
<dbReference type="InterPro" id="IPR006121">
    <property type="entry name" value="HMA_dom"/>
</dbReference>
<feature type="transmembrane region" description="Helical" evidence="21">
    <location>
        <begin position="255"/>
        <end position="276"/>
    </location>
</feature>
<dbReference type="InterPro" id="IPR017969">
    <property type="entry name" value="Heavy-metal-associated_CS"/>
</dbReference>
<dbReference type="Pfam" id="PF00122">
    <property type="entry name" value="E1-E2_ATPase"/>
    <property type="match status" value="1"/>
</dbReference>
<dbReference type="PROSITE" id="PS00154">
    <property type="entry name" value="ATPASE_E1_E2"/>
    <property type="match status" value="1"/>
</dbReference>
<dbReference type="AlphaFoldDB" id="A0A147EXZ7"/>
<keyword evidence="6" id="KW-0597">Phosphoprotein</keyword>
<dbReference type="Gene3D" id="2.70.150.10">
    <property type="entry name" value="Calcium-transporting ATPase, cytoplasmic transduction domain A"/>
    <property type="match status" value="1"/>
</dbReference>
<dbReference type="FunFam" id="3.40.50.1000:FF:000144">
    <property type="entry name" value="copper-transporting ATPase 1 isoform X2"/>
    <property type="match status" value="1"/>
</dbReference>
<evidence type="ECO:0000256" key="16">
    <source>
        <dbReference type="ARBA" id="ARBA00023065"/>
    </source>
</evidence>
<keyword evidence="5 21" id="KW-1003">Cell membrane</keyword>
<dbReference type="InterPro" id="IPR036412">
    <property type="entry name" value="HAD-like_sf"/>
</dbReference>
<dbReference type="InterPro" id="IPR023214">
    <property type="entry name" value="HAD_sf"/>
</dbReference>
<dbReference type="EMBL" id="LDRT01000044">
    <property type="protein sequence ID" value="KTR94952.1"/>
    <property type="molecule type" value="Genomic_DNA"/>
</dbReference>
<dbReference type="PANTHER" id="PTHR43520:SF8">
    <property type="entry name" value="P-TYPE CU(+) TRANSPORTER"/>
    <property type="match status" value="1"/>
</dbReference>
<dbReference type="SFLD" id="SFLDS00003">
    <property type="entry name" value="Haloacid_Dehalogenase"/>
    <property type="match status" value="1"/>
</dbReference>
<dbReference type="GO" id="GO:0140581">
    <property type="term" value="F:P-type monovalent copper transporter activity"/>
    <property type="evidence" value="ECO:0007669"/>
    <property type="project" value="UniProtKB-EC"/>
</dbReference>
<comment type="similarity">
    <text evidence="2 21">Belongs to the cation transport ATPase (P-type) (TC 3.A.3) family. Type IB subfamily.</text>
</comment>
<comment type="subcellular location">
    <subcellularLocation>
        <location evidence="1">Cell membrane</location>
        <topology evidence="1">Multi-pass membrane protein</topology>
    </subcellularLocation>
</comment>
<keyword evidence="10" id="KW-0187">Copper transport</keyword>
<feature type="transmembrane region" description="Helical" evidence="21">
    <location>
        <begin position="218"/>
        <end position="235"/>
    </location>
</feature>
<evidence type="ECO:0000256" key="2">
    <source>
        <dbReference type="ARBA" id="ARBA00006024"/>
    </source>
</evidence>
<dbReference type="InterPro" id="IPR023298">
    <property type="entry name" value="ATPase_P-typ_TM_dom_sf"/>
</dbReference>
<dbReference type="PROSITE" id="PS01047">
    <property type="entry name" value="HMA_1"/>
    <property type="match status" value="1"/>
</dbReference>
<dbReference type="OrthoDB" id="7059309at2"/>
<dbReference type="PANTHER" id="PTHR43520">
    <property type="entry name" value="ATP7, ISOFORM B"/>
    <property type="match status" value="1"/>
</dbReference>
<keyword evidence="14 21" id="KW-1133">Transmembrane helix</keyword>
<dbReference type="EC" id="7.2.2.8" evidence="3"/>
<dbReference type="Gene3D" id="3.40.50.1000">
    <property type="entry name" value="HAD superfamily/HAD-like"/>
    <property type="match status" value="1"/>
</dbReference>
<dbReference type="InterPro" id="IPR008250">
    <property type="entry name" value="ATPase_P-typ_transduc_dom_A_sf"/>
</dbReference>
<keyword evidence="8 21" id="KW-0479">Metal-binding</keyword>
<evidence type="ECO:0000256" key="17">
    <source>
        <dbReference type="ARBA" id="ARBA00023136"/>
    </source>
</evidence>
<feature type="compositionally biased region" description="Basic and acidic residues" evidence="22">
    <location>
        <begin position="122"/>
        <end position="182"/>
    </location>
</feature>
<feature type="transmembrane region" description="Helical" evidence="21">
    <location>
        <begin position="194"/>
        <end position="212"/>
    </location>
</feature>
<organism evidence="24 25">
    <name type="scientific">Microbacterium testaceum</name>
    <name type="common">Aureobacterium testaceum</name>
    <name type="synonym">Brevibacterium testaceum</name>
    <dbReference type="NCBI Taxonomy" id="2033"/>
    <lineage>
        <taxon>Bacteria</taxon>
        <taxon>Bacillati</taxon>
        <taxon>Actinomycetota</taxon>
        <taxon>Actinomycetes</taxon>
        <taxon>Micrococcales</taxon>
        <taxon>Microbacteriaceae</taxon>
        <taxon>Microbacterium</taxon>
    </lineage>
</organism>
<keyword evidence="9 21" id="KW-0547">Nucleotide-binding</keyword>
<dbReference type="InterPro" id="IPR001757">
    <property type="entry name" value="P_typ_ATPase"/>
</dbReference>
<evidence type="ECO:0000256" key="5">
    <source>
        <dbReference type="ARBA" id="ARBA00022475"/>
    </source>
</evidence>
<dbReference type="PROSITE" id="PS50846">
    <property type="entry name" value="HMA_2"/>
    <property type="match status" value="1"/>
</dbReference>
<evidence type="ECO:0000256" key="4">
    <source>
        <dbReference type="ARBA" id="ARBA00022448"/>
    </source>
</evidence>
<accession>A0A147EXZ7</accession>
<dbReference type="FunFam" id="2.70.150.10:FF:000002">
    <property type="entry name" value="Copper-transporting ATPase 1, putative"/>
    <property type="match status" value="1"/>
</dbReference>
<dbReference type="GO" id="GO:0005524">
    <property type="term" value="F:ATP binding"/>
    <property type="evidence" value="ECO:0007669"/>
    <property type="project" value="UniProtKB-UniRule"/>
</dbReference>
<comment type="catalytic activity">
    <reaction evidence="19">
        <text>ATP + H2O = ADP + phosphate + H(+)</text>
        <dbReference type="Rhea" id="RHEA:13065"/>
        <dbReference type="ChEBI" id="CHEBI:15377"/>
        <dbReference type="ChEBI" id="CHEBI:15378"/>
        <dbReference type="ChEBI" id="CHEBI:30616"/>
        <dbReference type="ChEBI" id="CHEBI:43474"/>
        <dbReference type="ChEBI" id="CHEBI:456216"/>
    </reaction>
</comment>
<evidence type="ECO:0000256" key="8">
    <source>
        <dbReference type="ARBA" id="ARBA00022723"/>
    </source>
</evidence>
<dbReference type="NCBIfam" id="TIGR01494">
    <property type="entry name" value="ATPase_P-type"/>
    <property type="match status" value="1"/>
</dbReference>
<dbReference type="NCBIfam" id="TIGR01525">
    <property type="entry name" value="ATPase-IB_hvy"/>
    <property type="match status" value="1"/>
</dbReference>
<feature type="transmembrane region" description="Helical" evidence="21">
    <location>
        <begin position="812"/>
        <end position="830"/>
    </location>
</feature>
<feature type="transmembrane region" description="Helical" evidence="21">
    <location>
        <begin position="474"/>
        <end position="502"/>
    </location>
</feature>
<comment type="catalytic activity">
    <reaction evidence="18">
        <text>Cu(+)(in) + ATP + H2O = Cu(+)(out) + ADP + phosphate + H(+)</text>
        <dbReference type="Rhea" id="RHEA:25792"/>
        <dbReference type="ChEBI" id="CHEBI:15377"/>
        <dbReference type="ChEBI" id="CHEBI:15378"/>
        <dbReference type="ChEBI" id="CHEBI:30616"/>
        <dbReference type="ChEBI" id="CHEBI:43474"/>
        <dbReference type="ChEBI" id="CHEBI:49552"/>
        <dbReference type="ChEBI" id="CHEBI:456216"/>
        <dbReference type="EC" id="7.2.2.8"/>
    </reaction>
</comment>
<evidence type="ECO:0000256" key="9">
    <source>
        <dbReference type="ARBA" id="ARBA00022741"/>
    </source>
</evidence>
<dbReference type="PRINTS" id="PR00942">
    <property type="entry name" value="CUATPASEI"/>
</dbReference>
<dbReference type="SUPFAM" id="SSF81665">
    <property type="entry name" value="Calcium ATPase, transmembrane domain M"/>
    <property type="match status" value="1"/>
</dbReference>
<dbReference type="Gene3D" id="3.40.1110.10">
    <property type="entry name" value="Calcium-transporting ATPase, cytoplasmic domain N"/>
    <property type="match status" value="1"/>
</dbReference>
<sequence>MDGTRDATVPGDDVIEAVLDIDGMTCASCVARVEKRLGRVEGVHAAVNLATETARVRYPVGLDTTALVEAVRAAGYDATVRTRGVPRVPATGGAASVPASAEHGASMDPRASRGAADAPTDGGREPRDHAADHHAADHHGADDHGADDHGADPHAADHHGADHHAADADTADAHGGHAHDTADAPGSTPLRTRLIVSAALAIPVVALGMVPAWQFPGWQWVSLLLTAPVVLWGGWPFHRATLRNARHGAATMDTLITLGTFAAFLWSVWALVFGNAGRIGIRHEVVLFGPVHDASAVVYFEVAAAVTVLLLLGRFIEQRSTRRAGAALRALLDLGAREAELADGRRIPVDQLTVGDVFVVRPGSVVATDGVVVDGRASVDESMLTGESIPIEVAAGSAVTGGTIAAGGRLTVRATGVGEQTRLARIARLVEDAQLGKSRVQRLADRISGVFVPIVIVLAALTLVAWVVPGQPLAAGFTAAVAVLIIACPCALGLATPIAILVGTGRGAQRGVLVTGPEALESAERIDTIVLDKTGTLTSGRMSVAHVVVAEGEDAGDALARAAAVERGSEHPVAAAIVTAAGEGTTAADLEAIAGRGVIGTVDGVRVFAGRPGWVVEHGAALTPALAAAVEEAEERGTVVAVGWADADGVVRPRAVIEIADTVRPESAEAVSRLREMGLEPVLLTGDNPRIARAVAAELGIERVRAGVLPEGKVDEIAALRAEGRTVAMVGDGVNDAAALASADLGIAMGGGTDAALHASDIALMRDDPGGIVTAVALSRRTMRVIRGNLFWAFAYNVAALPLAALGLLNPMIAGAAMAFSSVFVVLNSLRLRRA</sequence>
<dbReference type="PRINTS" id="PR00119">
    <property type="entry name" value="CATATPASE"/>
</dbReference>
<evidence type="ECO:0000256" key="3">
    <source>
        <dbReference type="ARBA" id="ARBA00012517"/>
    </source>
</evidence>
<dbReference type="SUPFAM" id="SSF56784">
    <property type="entry name" value="HAD-like"/>
    <property type="match status" value="1"/>
</dbReference>
<reference evidence="24 25" key="1">
    <citation type="journal article" date="2016" name="Front. Microbiol.">
        <title>Genomic Resource of Rice Seed Associated Bacteria.</title>
        <authorList>
            <person name="Midha S."/>
            <person name="Bansal K."/>
            <person name="Sharma S."/>
            <person name="Kumar N."/>
            <person name="Patil P.P."/>
            <person name="Chaudhry V."/>
            <person name="Patil P.B."/>
        </authorList>
    </citation>
    <scope>NUCLEOTIDE SEQUENCE [LARGE SCALE GENOMIC DNA]</scope>
    <source>
        <strain evidence="24 25">NS220</strain>
    </source>
</reference>
<evidence type="ECO:0000256" key="6">
    <source>
        <dbReference type="ARBA" id="ARBA00022553"/>
    </source>
</evidence>
<dbReference type="SUPFAM" id="SSF55008">
    <property type="entry name" value="HMA, heavy metal-associated domain"/>
    <property type="match status" value="1"/>
</dbReference>
<dbReference type="Pfam" id="PF00403">
    <property type="entry name" value="HMA"/>
    <property type="match status" value="1"/>
</dbReference>
<evidence type="ECO:0000259" key="23">
    <source>
        <dbReference type="PROSITE" id="PS50846"/>
    </source>
</evidence>
<dbReference type="SFLD" id="SFLDG00002">
    <property type="entry name" value="C1.7:_P-type_atpase_like"/>
    <property type="match status" value="1"/>
</dbReference>
<evidence type="ECO:0000256" key="15">
    <source>
        <dbReference type="ARBA" id="ARBA00023008"/>
    </source>
</evidence>
<dbReference type="SFLD" id="SFLDF00027">
    <property type="entry name" value="p-type_atpase"/>
    <property type="match status" value="1"/>
</dbReference>
<keyword evidence="13" id="KW-1278">Translocase</keyword>
<keyword evidence="16" id="KW-0406">Ion transport</keyword>
<evidence type="ECO:0000256" key="20">
    <source>
        <dbReference type="ARBA" id="ARBA00074171"/>
    </source>
</evidence>
<evidence type="ECO:0000256" key="19">
    <source>
        <dbReference type="ARBA" id="ARBA00049360"/>
    </source>
</evidence>
<dbReference type="GO" id="GO:0016887">
    <property type="term" value="F:ATP hydrolysis activity"/>
    <property type="evidence" value="ECO:0007669"/>
    <property type="project" value="InterPro"/>
</dbReference>
<dbReference type="InterPro" id="IPR018303">
    <property type="entry name" value="ATPase_P-typ_P_site"/>
</dbReference>
<feature type="transmembrane region" description="Helical" evidence="21">
    <location>
        <begin position="296"/>
        <end position="316"/>
    </location>
</feature>
<dbReference type="SUPFAM" id="SSF81653">
    <property type="entry name" value="Calcium ATPase, transduction domain A"/>
    <property type="match status" value="1"/>
</dbReference>
<keyword evidence="11 21" id="KW-0067">ATP-binding</keyword>
<evidence type="ECO:0000256" key="21">
    <source>
        <dbReference type="RuleBase" id="RU362081"/>
    </source>
</evidence>
<dbReference type="GO" id="GO:0055070">
    <property type="term" value="P:copper ion homeostasis"/>
    <property type="evidence" value="ECO:0007669"/>
    <property type="project" value="TreeGrafter"/>
</dbReference>
<name>A0A147EXZ7_MICTE</name>
<evidence type="ECO:0000256" key="14">
    <source>
        <dbReference type="ARBA" id="ARBA00022989"/>
    </source>
</evidence>
<dbReference type="CDD" id="cd02094">
    <property type="entry name" value="P-type_ATPase_Cu-like"/>
    <property type="match status" value="1"/>
</dbReference>
<keyword evidence="17 21" id="KW-0472">Membrane</keyword>
<dbReference type="PATRIC" id="fig|2033.6.peg.2501"/>
<feature type="region of interest" description="Disordered" evidence="22">
    <location>
        <begin position="85"/>
        <end position="188"/>
    </location>
</feature>
<dbReference type="InterPro" id="IPR059000">
    <property type="entry name" value="ATPase_P-type_domA"/>
</dbReference>
<dbReference type="PROSITE" id="PS01229">
    <property type="entry name" value="COF_2"/>
    <property type="match status" value="1"/>
</dbReference>
<evidence type="ECO:0000256" key="10">
    <source>
        <dbReference type="ARBA" id="ARBA00022796"/>
    </source>
</evidence>
<dbReference type="InterPro" id="IPR027256">
    <property type="entry name" value="P-typ_ATPase_IB"/>
</dbReference>